<dbReference type="InterPro" id="IPR036236">
    <property type="entry name" value="Znf_C2H2_sf"/>
</dbReference>
<gene>
    <name evidence="8" type="ORF">LTR77_003097</name>
</gene>
<name>A0AAV9PHB3_9PEZI</name>
<proteinExistence type="predicted"/>
<dbReference type="EMBL" id="JAVRRT010000004">
    <property type="protein sequence ID" value="KAK5172975.1"/>
    <property type="molecule type" value="Genomic_DNA"/>
</dbReference>
<dbReference type="GeneID" id="89924444"/>
<feature type="compositionally biased region" description="Low complexity" evidence="5">
    <location>
        <begin position="498"/>
        <end position="510"/>
    </location>
</feature>
<dbReference type="PANTHER" id="PTHR44029:SF1">
    <property type="entry name" value="DNAJ HOMOLOG SUBFAMILY C MEMBER 21"/>
    <property type="match status" value="1"/>
</dbReference>
<dbReference type="InterPro" id="IPR022755">
    <property type="entry name" value="Znf_C2H2_jaz"/>
</dbReference>
<dbReference type="RefSeq" id="XP_064661693.1">
    <property type="nucleotide sequence ID" value="XM_064800354.1"/>
</dbReference>
<dbReference type="InterPro" id="IPR051964">
    <property type="entry name" value="Chaperone_stress_response"/>
</dbReference>
<feature type="compositionally biased region" description="Polar residues" evidence="5">
    <location>
        <begin position="447"/>
        <end position="460"/>
    </location>
</feature>
<dbReference type="InterPro" id="IPR001623">
    <property type="entry name" value="DnaJ_domain"/>
</dbReference>
<dbReference type="PROSITE" id="PS50076">
    <property type="entry name" value="DNAJ_2"/>
    <property type="match status" value="1"/>
</dbReference>
<reference evidence="8 9" key="1">
    <citation type="submission" date="2023-08" db="EMBL/GenBank/DDBJ databases">
        <title>Black Yeasts Isolated from many extreme environments.</title>
        <authorList>
            <person name="Coleine C."/>
            <person name="Stajich J.E."/>
            <person name="Selbmann L."/>
        </authorList>
    </citation>
    <scope>NUCLEOTIDE SEQUENCE [LARGE SCALE GENOMIC DNA]</scope>
    <source>
        <strain evidence="8 9">CCFEE 5935</strain>
    </source>
</reference>
<comment type="caution">
    <text evidence="8">The sequence shown here is derived from an EMBL/GenBank/DDBJ whole genome shotgun (WGS) entry which is preliminary data.</text>
</comment>
<dbReference type="PROSITE" id="PS50157">
    <property type="entry name" value="ZINC_FINGER_C2H2_2"/>
    <property type="match status" value="2"/>
</dbReference>
<dbReference type="Gene3D" id="3.30.160.60">
    <property type="entry name" value="Classic Zinc Finger"/>
    <property type="match status" value="1"/>
</dbReference>
<dbReference type="GO" id="GO:0005737">
    <property type="term" value="C:cytoplasm"/>
    <property type="evidence" value="ECO:0007669"/>
    <property type="project" value="TreeGrafter"/>
</dbReference>
<accession>A0AAV9PHB3</accession>
<evidence type="ECO:0000256" key="5">
    <source>
        <dbReference type="SAM" id="MobiDB-lite"/>
    </source>
</evidence>
<dbReference type="Proteomes" id="UP001337655">
    <property type="component" value="Unassembled WGS sequence"/>
</dbReference>
<dbReference type="InterPro" id="IPR003604">
    <property type="entry name" value="Matrin/U1-like-C_Znf_C2H2"/>
</dbReference>
<dbReference type="InterPro" id="IPR018253">
    <property type="entry name" value="DnaJ_domain_CS"/>
</dbReference>
<dbReference type="GO" id="GO:0003676">
    <property type="term" value="F:nucleic acid binding"/>
    <property type="evidence" value="ECO:0007669"/>
    <property type="project" value="InterPro"/>
</dbReference>
<feature type="compositionally biased region" description="Basic and acidic residues" evidence="5">
    <location>
        <begin position="391"/>
        <end position="420"/>
    </location>
</feature>
<dbReference type="InterPro" id="IPR054076">
    <property type="entry name" value="ZUO1-like_ZHD"/>
</dbReference>
<feature type="domain" description="C2H2-type" evidence="7">
    <location>
        <begin position="310"/>
        <end position="334"/>
    </location>
</feature>
<keyword evidence="2 4" id="KW-0863">Zinc-finger</keyword>
<dbReference type="SUPFAM" id="SSF57667">
    <property type="entry name" value="beta-beta-alpha zinc fingers"/>
    <property type="match status" value="1"/>
</dbReference>
<keyword evidence="9" id="KW-1185">Reference proteome</keyword>
<dbReference type="InterPro" id="IPR036869">
    <property type="entry name" value="J_dom_sf"/>
</dbReference>
<feature type="compositionally biased region" description="Basic and acidic residues" evidence="5">
    <location>
        <begin position="84"/>
        <end position="94"/>
    </location>
</feature>
<feature type="domain" description="J" evidence="6">
    <location>
        <begin position="20"/>
        <end position="86"/>
    </location>
</feature>
<dbReference type="Pfam" id="PF21884">
    <property type="entry name" value="ZUO1-like_ZHD"/>
    <property type="match status" value="1"/>
</dbReference>
<evidence type="ECO:0000313" key="8">
    <source>
        <dbReference type="EMBL" id="KAK5172975.1"/>
    </source>
</evidence>
<evidence type="ECO:0000256" key="1">
    <source>
        <dbReference type="ARBA" id="ARBA00022723"/>
    </source>
</evidence>
<dbReference type="PROSITE" id="PS00636">
    <property type="entry name" value="DNAJ_1"/>
    <property type="match status" value="1"/>
</dbReference>
<feature type="compositionally biased region" description="Acidic residues" evidence="5">
    <location>
        <begin position="368"/>
        <end position="390"/>
    </location>
</feature>
<dbReference type="PANTHER" id="PTHR44029">
    <property type="entry name" value="DNAJ HOMOLOG SUBFAMILY C MEMBER 21"/>
    <property type="match status" value="1"/>
</dbReference>
<evidence type="ECO:0000256" key="3">
    <source>
        <dbReference type="ARBA" id="ARBA00022833"/>
    </source>
</evidence>
<dbReference type="InterPro" id="IPR013087">
    <property type="entry name" value="Znf_C2H2_type"/>
</dbReference>
<dbReference type="PROSITE" id="PS00028">
    <property type="entry name" value="ZINC_FINGER_C2H2_1"/>
    <property type="match status" value="2"/>
</dbReference>
<feature type="region of interest" description="Disordered" evidence="5">
    <location>
        <begin position="84"/>
        <end position="104"/>
    </location>
</feature>
<dbReference type="SMART" id="SM00355">
    <property type="entry name" value="ZnF_C2H2"/>
    <property type="match status" value="2"/>
</dbReference>
<feature type="domain" description="C2H2-type" evidence="7">
    <location>
        <begin position="511"/>
        <end position="540"/>
    </location>
</feature>
<evidence type="ECO:0000313" key="9">
    <source>
        <dbReference type="Proteomes" id="UP001337655"/>
    </source>
</evidence>
<feature type="compositionally biased region" description="Acidic residues" evidence="5">
    <location>
        <begin position="422"/>
        <end position="433"/>
    </location>
</feature>
<organism evidence="8 9">
    <name type="scientific">Saxophila tyrrhenica</name>
    <dbReference type="NCBI Taxonomy" id="1690608"/>
    <lineage>
        <taxon>Eukaryota</taxon>
        <taxon>Fungi</taxon>
        <taxon>Dikarya</taxon>
        <taxon>Ascomycota</taxon>
        <taxon>Pezizomycotina</taxon>
        <taxon>Dothideomycetes</taxon>
        <taxon>Dothideomycetidae</taxon>
        <taxon>Mycosphaerellales</taxon>
        <taxon>Extremaceae</taxon>
        <taxon>Saxophila</taxon>
    </lineage>
</organism>
<evidence type="ECO:0000256" key="4">
    <source>
        <dbReference type="PROSITE-ProRule" id="PRU00042"/>
    </source>
</evidence>
<dbReference type="Gene3D" id="1.10.287.110">
    <property type="entry name" value="DnaJ domain"/>
    <property type="match status" value="1"/>
</dbReference>
<dbReference type="PRINTS" id="PR00625">
    <property type="entry name" value="JDOMAIN"/>
</dbReference>
<dbReference type="SMART" id="SM00271">
    <property type="entry name" value="DnaJ"/>
    <property type="match status" value="1"/>
</dbReference>
<evidence type="ECO:0000259" key="6">
    <source>
        <dbReference type="PROSITE" id="PS50076"/>
    </source>
</evidence>
<evidence type="ECO:0000256" key="2">
    <source>
        <dbReference type="ARBA" id="ARBA00022771"/>
    </source>
</evidence>
<dbReference type="AlphaFoldDB" id="A0AAV9PHB3"/>
<protein>
    <submittedName>
        <fullName evidence="8">Uncharacterized protein</fullName>
    </submittedName>
</protein>
<dbReference type="GO" id="GO:0008270">
    <property type="term" value="F:zinc ion binding"/>
    <property type="evidence" value="ECO:0007669"/>
    <property type="project" value="UniProtKB-KW"/>
</dbReference>
<dbReference type="Pfam" id="PF00226">
    <property type="entry name" value="DnaJ"/>
    <property type="match status" value="1"/>
</dbReference>
<keyword evidence="1" id="KW-0479">Metal-binding</keyword>
<dbReference type="Pfam" id="PF12874">
    <property type="entry name" value="zf-met"/>
    <property type="match status" value="1"/>
</dbReference>
<dbReference type="Pfam" id="PF12171">
    <property type="entry name" value="zf-C2H2_jaz"/>
    <property type="match status" value="1"/>
</dbReference>
<evidence type="ECO:0000259" key="7">
    <source>
        <dbReference type="PROSITE" id="PS50157"/>
    </source>
</evidence>
<dbReference type="CDD" id="cd06257">
    <property type="entry name" value="DnaJ"/>
    <property type="match status" value="1"/>
</dbReference>
<keyword evidence="3" id="KW-0862">Zinc</keyword>
<feature type="region of interest" description="Disordered" evidence="5">
    <location>
        <begin position="324"/>
        <end position="513"/>
    </location>
</feature>
<sequence length="638" mass="70697">MGAGQSRDSGGDDAAEVKTSYYELLGVQRQATEDEIKKAYRRKALELHPDRNYGREEDATKTFAEVQSAYEVLSDPQERAWYDSHESAILRGDDSQGQDETPSYSNIKITTADDLARLVRKFNSNVEFDDSPSGFFGFVRETFEQLAKEEEAAANWENVDAPDYPSFGHKDDGYDDVVKSFYSAWSSFSTVKGFGWMDKYRLSEAPDRWYRRRMEKENKAARQEGIKEFNDAVRSLVAFVRKRDPRYVPSTQSEAERQKILKDVAAAQAARARAANLEKLNKEAVPEWAQYREPEELEESEEEEVDQEVYECVACNKVFKSEKQWEAHEKSKKHQKAVYALQKKMRKENAHLDLGEGDVSSGMATPMVEDDDVDAEEEDILDDEAAEVEDHEARRSGDMDDGGSQKEEVDKGEPKDKPPQDVDNDEADSDSENSDYASVDAIRNRLQDTGLTSAPTTTSEADGEPNAAGKPSEEQPEDDNGSQKPKMGKAAQKRAKKAAAAAETEQAAGTHSCATCNASFPSKTRLFQHIQGHGHAALKPVAGGGGKTKKAKDAAPVAPAESGRCHAEVGRFVFDKAQLAHVAFTLLAAVVRQDAGCYSKPGHRQDSSTDTAYLTCQSKVLWASMGVCAEKKQQGFLP</sequence>
<dbReference type="SUPFAM" id="SSF46565">
    <property type="entry name" value="Chaperone J-domain"/>
    <property type="match status" value="1"/>
</dbReference>
<dbReference type="SMART" id="SM00451">
    <property type="entry name" value="ZnF_U1"/>
    <property type="match status" value="2"/>
</dbReference>